<evidence type="ECO:0000313" key="2">
    <source>
        <dbReference type="EMBL" id="MDC2954920.1"/>
    </source>
</evidence>
<evidence type="ECO:0000259" key="1">
    <source>
        <dbReference type="Pfam" id="PF19956"/>
    </source>
</evidence>
<protein>
    <submittedName>
        <fullName evidence="2">Caspase family protein</fullName>
    </submittedName>
</protein>
<comment type="caution">
    <text evidence="2">The sequence shown here is derived from an EMBL/GenBank/DDBJ whole genome shotgun (WGS) entry which is preliminary data.</text>
</comment>
<sequence>MGIETYAFGPRWTLPGPSDDALRFRSWLIDRGVPDVNIALHLAPTPGHAPDLPYRPCDHWALRRALVQDLPMASSRLLWVFWGGHGYLDREGHLRLLTADASERDPVNIDLDDALAYYNSIAVPHHLQQTWIVDACATFEQEMYLAVAPPTEILPRAQPANQARQVHLHAAGRGRRTPNLPIERTGRFSSLVMEHLNRRADAVTPVDTAFLDAIERDARAADGHGSPIWTRLRDPGRERVFGSATSRAGQSHSAQSDTDVTALINTLCARPWASDPDTRQNLVDALPRRLGEQVPRSRSPRSDLVGIVLHLRKIDGGLDALRGAMEIIDSSS</sequence>
<dbReference type="InterPro" id="IPR045431">
    <property type="entry name" value="EAD2"/>
</dbReference>
<organism evidence="2 3">
    <name type="scientific">Streptomyces gilvifuscus</name>
    <dbReference type="NCBI Taxonomy" id="1550617"/>
    <lineage>
        <taxon>Bacteria</taxon>
        <taxon>Bacillati</taxon>
        <taxon>Actinomycetota</taxon>
        <taxon>Actinomycetes</taxon>
        <taxon>Kitasatosporales</taxon>
        <taxon>Streptomycetaceae</taxon>
        <taxon>Streptomyces</taxon>
    </lineage>
</organism>
<feature type="domain" description="Effector-associated" evidence="1">
    <location>
        <begin position="265"/>
        <end position="329"/>
    </location>
</feature>
<dbReference type="EMBL" id="JAQOSK010000003">
    <property type="protein sequence ID" value="MDC2954920.1"/>
    <property type="molecule type" value="Genomic_DNA"/>
</dbReference>
<dbReference type="RefSeq" id="WP_272175005.1">
    <property type="nucleotide sequence ID" value="NZ_JAQOSK010000003.1"/>
</dbReference>
<evidence type="ECO:0000313" key="3">
    <source>
        <dbReference type="Proteomes" id="UP001221328"/>
    </source>
</evidence>
<dbReference type="Proteomes" id="UP001221328">
    <property type="component" value="Unassembled WGS sequence"/>
</dbReference>
<gene>
    <name evidence="2" type="ORF">PO587_10630</name>
</gene>
<dbReference type="Pfam" id="PF19956">
    <property type="entry name" value="EAD2"/>
    <property type="match status" value="1"/>
</dbReference>
<keyword evidence="3" id="KW-1185">Reference proteome</keyword>
<proteinExistence type="predicted"/>
<name>A0ABT5FR17_9ACTN</name>
<reference evidence="2 3" key="1">
    <citation type="journal article" date="2015" name="Int. J. Syst. Evol. Microbiol.">
        <title>Streptomyces gilvifuscus sp. nov., an actinomycete that produces antibacterial compounds isolated from soil.</title>
        <authorList>
            <person name="Nguyen T.M."/>
            <person name="Kim J."/>
        </authorList>
    </citation>
    <scope>NUCLEOTIDE SEQUENCE [LARGE SCALE GENOMIC DNA]</scope>
    <source>
        <strain evidence="2 3">T113</strain>
    </source>
</reference>
<accession>A0ABT5FR17</accession>